<protein>
    <recommendedName>
        <fullName evidence="5">Glycerophosphoryl diester phosphodiesterase membrane domain-containing protein</fullName>
    </recommendedName>
</protein>
<feature type="transmembrane region" description="Helical" evidence="2">
    <location>
        <begin position="63"/>
        <end position="89"/>
    </location>
</feature>
<dbReference type="Proteomes" id="UP000584867">
    <property type="component" value="Unassembled WGS sequence"/>
</dbReference>
<organism evidence="3 4">
    <name type="scientific">Granulicella mallensis</name>
    <dbReference type="NCBI Taxonomy" id="940614"/>
    <lineage>
        <taxon>Bacteria</taxon>
        <taxon>Pseudomonadati</taxon>
        <taxon>Acidobacteriota</taxon>
        <taxon>Terriglobia</taxon>
        <taxon>Terriglobales</taxon>
        <taxon>Acidobacteriaceae</taxon>
        <taxon>Granulicella</taxon>
    </lineage>
</organism>
<evidence type="ECO:0000256" key="2">
    <source>
        <dbReference type="SAM" id="Phobius"/>
    </source>
</evidence>
<feature type="transmembrane region" description="Helical" evidence="2">
    <location>
        <begin position="280"/>
        <end position="305"/>
    </location>
</feature>
<proteinExistence type="predicted"/>
<comment type="caution">
    <text evidence="3">The sequence shown here is derived from an EMBL/GenBank/DDBJ whole genome shotgun (WGS) entry which is preliminary data.</text>
</comment>
<feature type="transmembrane region" description="Helical" evidence="2">
    <location>
        <begin position="224"/>
        <end position="242"/>
    </location>
</feature>
<dbReference type="AlphaFoldDB" id="A0A7W7ZT48"/>
<dbReference type="InterPro" id="IPR055966">
    <property type="entry name" value="DUF7544"/>
</dbReference>
<feature type="transmembrane region" description="Helical" evidence="2">
    <location>
        <begin position="162"/>
        <end position="191"/>
    </location>
</feature>
<evidence type="ECO:0000313" key="4">
    <source>
        <dbReference type="Proteomes" id="UP000584867"/>
    </source>
</evidence>
<feature type="transmembrane region" description="Helical" evidence="2">
    <location>
        <begin position="127"/>
        <end position="150"/>
    </location>
</feature>
<reference evidence="3 4" key="1">
    <citation type="submission" date="2020-08" db="EMBL/GenBank/DDBJ databases">
        <title>Genomic Encyclopedia of Type Strains, Phase IV (KMG-V): Genome sequencing to study the core and pangenomes of soil and plant-associated prokaryotes.</title>
        <authorList>
            <person name="Whitman W."/>
        </authorList>
    </citation>
    <scope>NUCLEOTIDE SEQUENCE [LARGE SCALE GENOMIC DNA]</scope>
    <source>
        <strain evidence="3 4">X5P3</strain>
    </source>
</reference>
<accession>A0A7W7ZT48</accession>
<dbReference type="EMBL" id="JACHIO010000018">
    <property type="protein sequence ID" value="MBB5065616.1"/>
    <property type="molecule type" value="Genomic_DNA"/>
</dbReference>
<evidence type="ECO:0000313" key="3">
    <source>
        <dbReference type="EMBL" id="MBB5065616.1"/>
    </source>
</evidence>
<feature type="transmembrane region" description="Helical" evidence="2">
    <location>
        <begin position="29"/>
        <end position="51"/>
    </location>
</feature>
<feature type="region of interest" description="Disordered" evidence="1">
    <location>
        <begin position="350"/>
        <end position="381"/>
    </location>
</feature>
<gene>
    <name evidence="3" type="ORF">HDF15_003985</name>
</gene>
<dbReference type="Pfam" id="PF24400">
    <property type="entry name" value="DUF7544"/>
    <property type="match status" value="1"/>
</dbReference>
<evidence type="ECO:0000256" key="1">
    <source>
        <dbReference type="SAM" id="MobiDB-lite"/>
    </source>
</evidence>
<feature type="compositionally biased region" description="Pro residues" evidence="1">
    <location>
        <begin position="354"/>
        <end position="368"/>
    </location>
</feature>
<dbReference type="RefSeq" id="WP_184258471.1">
    <property type="nucleotide sequence ID" value="NZ_JACHIO010000018.1"/>
</dbReference>
<keyword evidence="2" id="KW-0812">Transmembrane</keyword>
<keyword evidence="2" id="KW-0472">Membrane</keyword>
<sequence length="381" mass="41262">MRPLSAVDAIAPAWNHTRRLLIAPRSWRLLLKIGAVAFFANTGGGSFSSPYPGRDHLPGLSPAIAASIFALALVIGSIGLLIALALFYLGSRLQFVLFEIVLRRDTTVAPIWRRYGRATWYWMGLKLAFFGIALLCIAPLLIPIVLHLIHSFGAGTNVEQQAFAGFFLAILGFGLAIFAILIVIGAGYTLLHDFGLPFMALEGTPLTETVRRVFSLVRAEPGQMLLYLVMRVLLTFAGALIFEVALFFGLLIALIPLGGLGVVLWAVLHHAGTGGHVLMIAGWVVLGIILFVLLIMAVVVTFGYLHTFLEAYALYFLGGRYPLVGQYLEPLLPPPMYAYPGVPPGYYPGYDPGHYPPAQPSEAPPSPAQQPNSNPEPDSNS</sequence>
<feature type="transmembrane region" description="Helical" evidence="2">
    <location>
        <begin position="248"/>
        <end position="268"/>
    </location>
</feature>
<name>A0A7W7ZT48_9BACT</name>
<keyword evidence="2" id="KW-1133">Transmembrane helix</keyword>
<evidence type="ECO:0008006" key="5">
    <source>
        <dbReference type="Google" id="ProtNLM"/>
    </source>
</evidence>
<feature type="compositionally biased region" description="Low complexity" evidence="1">
    <location>
        <begin position="369"/>
        <end position="381"/>
    </location>
</feature>